<protein>
    <submittedName>
        <fullName evidence="3">Uncharacterized protein</fullName>
    </submittedName>
</protein>
<feature type="region of interest" description="Disordered" evidence="1">
    <location>
        <begin position="124"/>
        <end position="251"/>
    </location>
</feature>
<dbReference type="Proteomes" id="UP001652581">
    <property type="component" value="Chromosome 11"/>
</dbReference>
<feature type="compositionally biased region" description="Low complexity" evidence="1">
    <location>
        <begin position="14"/>
        <end position="26"/>
    </location>
</feature>
<feature type="compositionally biased region" description="Low complexity" evidence="1">
    <location>
        <begin position="155"/>
        <end position="178"/>
    </location>
</feature>
<sequence length="251" mass="25785">MVPLEDLFKDACKSPSPTNTPRPTSTDPLSQPEHLRNSDRSSPSSKDKDAKNLGKRRGAQAQPPYSPALSTQAGAEAKPASAPEGLSSLKGQTETDLQPGADRILPAWFLRELAPQGQIRSWALARSRDEAAPRSSPSPPADRDQGGAPTRAERAAAQSSGATSGAGRGRAAPRLSGRNTAPDQGAGRGHDPPSCLASLQHLTAASGGAVTRPQQRRAASDPVLGGGGICLPIGAGNSTEEGANRGPMKTS</sequence>
<dbReference type="RefSeq" id="XP_072828304.1">
    <property type="nucleotide sequence ID" value="XM_072972203.1"/>
</dbReference>
<reference evidence="3" key="1">
    <citation type="submission" date="2025-08" db="UniProtKB">
        <authorList>
            <consortium name="RefSeq"/>
        </authorList>
    </citation>
    <scope>IDENTIFICATION</scope>
</reference>
<name>A0ABM5E565_VICPA</name>
<organism evidence="2 3">
    <name type="scientific">Vicugna pacos</name>
    <name type="common">Alpaca</name>
    <name type="synonym">Lama pacos</name>
    <dbReference type="NCBI Taxonomy" id="30538"/>
    <lineage>
        <taxon>Eukaryota</taxon>
        <taxon>Metazoa</taxon>
        <taxon>Chordata</taxon>
        <taxon>Craniata</taxon>
        <taxon>Vertebrata</taxon>
        <taxon>Euteleostomi</taxon>
        <taxon>Mammalia</taxon>
        <taxon>Eutheria</taxon>
        <taxon>Laurasiatheria</taxon>
        <taxon>Artiodactyla</taxon>
        <taxon>Tylopoda</taxon>
        <taxon>Camelidae</taxon>
        <taxon>Vicugna</taxon>
    </lineage>
</organism>
<evidence type="ECO:0000313" key="2">
    <source>
        <dbReference type="Proteomes" id="UP001652581"/>
    </source>
</evidence>
<feature type="region of interest" description="Disordered" evidence="1">
    <location>
        <begin position="1"/>
        <end position="99"/>
    </location>
</feature>
<proteinExistence type="predicted"/>
<evidence type="ECO:0000313" key="3">
    <source>
        <dbReference type="RefSeq" id="XP_072828304.1"/>
    </source>
</evidence>
<gene>
    <name evidence="3" type="primary">LOC140699529</name>
</gene>
<feature type="compositionally biased region" description="Basic and acidic residues" evidence="1">
    <location>
        <begin position="33"/>
        <end position="52"/>
    </location>
</feature>
<accession>A0ABM5E565</accession>
<evidence type="ECO:0000256" key="1">
    <source>
        <dbReference type="SAM" id="MobiDB-lite"/>
    </source>
</evidence>
<dbReference type="GeneID" id="140699529"/>
<keyword evidence="2" id="KW-1185">Reference proteome</keyword>
<feature type="compositionally biased region" description="Basic and acidic residues" evidence="1">
    <location>
        <begin position="1"/>
        <end position="12"/>
    </location>
</feature>